<keyword evidence="1" id="KW-1133">Transmembrane helix</keyword>
<gene>
    <name evidence="2" type="ORF">IQ215_12600</name>
</gene>
<reference evidence="2 3" key="1">
    <citation type="submission" date="2020-10" db="EMBL/GenBank/DDBJ databases">
        <authorList>
            <person name="Castelo-Branco R."/>
            <person name="Eusebio N."/>
            <person name="Adriana R."/>
            <person name="Vieira A."/>
            <person name="Brugerolle De Fraissinette N."/>
            <person name="Rezende De Castro R."/>
            <person name="Schneider M.P."/>
            <person name="Vasconcelos V."/>
            <person name="Leao P.N."/>
        </authorList>
    </citation>
    <scope>NUCLEOTIDE SEQUENCE [LARGE SCALE GENOMIC DNA]</scope>
    <source>
        <strain evidence="2 3">LEGE 03274</strain>
    </source>
</reference>
<protein>
    <submittedName>
        <fullName evidence="2">Pentapeptide repeat-containing protein</fullName>
    </submittedName>
</protein>
<keyword evidence="1" id="KW-0472">Membrane</keyword>
<dbReference type="SUPFAM" id="SSF141571">
    <property type="entry name" value="Pentapeptide repeat-like"/>
    <property type="match status" value="1"/>
</dbReference>
<dbReference type="EMBL" id="JADEWC010000035">
    <property type="protein sequence ID" value="MBE9223536.1"/>
    <property type="molecule type" value="Genomic_DNA"/>
</dbReference>
<keyword evidence="3" id="KW-1185">Reference proteome</keyword>
<feature type="transmembrane region" description="Helical" evidence="1">
    <location>
        <begin position="135"/>
        <end position="153"/>
    </location>
</feature>
<accession>A0ABR9V8R0</accession>
<feature type="transmembrane region" description="Helical" evidence="1">
    <location>
        <begin position="173"/>
        <end position="193"/>
    </location>
</feature>
<feature type="transmembrane region" description="Helical" evidence="1">
    <location>
        <begin position="104"/>
        <end position="123"/>
    </location>
</feature>
<dbReference type="Gene3D" id="2.160.20.80">
    <property type="entry name" value="E3 ubiquitin-protein ligase SopA"/>
    <property type="match status" value="1"/>
</dbReference>
<sequence length="306" mass="34819">MNKNDILKEYQEGKRDFTSLNLDGLSFKGENLSGANFSQCSLKNTNFSYANLSDCQFKQVTTGIQFNHIIIILLIFTLFFIIIGIAIFILTISNLYIFSDVNSTSIIFGLFFLILSFISIFFLPFHLFKTTIVKLFIIPFFLGLIGIITGFLLGMSHLPFALTLSLINGFTNLSTGCVIVLMFISLGSVFVVFNMIITGFYGILSIFIAFLMANFFNFAYTQTISYGIVLLLISSLFTIIIFTKKNQYSHFFKLTKFTIYCSGTKFCYANLINTDFNNSYLKYIDLRHSNYKSAKNMNLNDKLILN</sequence>
<evidence type="ECO:0000313" key="2">
    <source>
        <dbReference type="EMBL" id="MBE9223536.1"/>
    </source>
</evidence>
<proteinExistence type="predicted"/>
<feature type="transmembrane region" description="Helical" evidence="1">
    <location>
        <begin position="224"/>
        <end position="243"/>
    </location>
</feature>
<feature type="transmembrane region" description="Helical" evidence="1">
    <location>
        <begin position="200"/>
        <end position="218"/>
    </location>
</feature>
<comment type="caution">
    <text evidence="2">The sequence shown here is derived from an EMBL/GenBank/DDBJ whole genome shotgun (WGS) entry which is preliminary data.</text>
</comment>
<keyword evidence="1" id="KW-0812">Transmembrane</keyword>
<evidence type="ECO:0000313" key="3">
    <source>
        <dbReference type="Proteomes" id="UP000654604"/>
    </source>
</evidence>
<evidence type="ECO:0000256" key="1">
    <source>
        <dbReference type="SAM" id="Phobius"/>
    </source>
</evidence>
<dbReference type="Pfam" id="PF00805">
    <property type="entry name" value="Pentapeptide"/>
    <property type="match status" value="2"/>
</dbReference>
<organism evidence="2 3">
    <name type="scientific">Cyanobacterium stanieri LEGE 03274</name>
    <dbReference type="NCBI Taxonomy" id="1828756"/>
    <lineage>
        <taxon>Bacteria</taxon>
        <taxon>Bacillati</taxon>
        <taxon>Cyanobacteriota</taxon>
        <taxon>Cyanophyceae</taxon>
        <taxon>Oscillatoriophycideae</taxon>
        <taxon>Chroococcales</taxon>
        <taxon>Geminocystaceae</taxon>
        <taxon>Cyanobacterium</taxon>
    </lineage>
</organism>
<feature type="transmembrane region" description="Helical" evidence="1">
    <location>
        <begin position="69"/>
        <end position="98"/>
    </location>
</feature>
<name>A0ABR9V8R0_9CHRO</name>
<dbReference type="RefSeq" id="WP_193801771.1">
    <property type="nucleotide sequence ID" value="NZ_JADEWC010000035.1"/>
</dbReference>
<dbReference type="Proteomes" id="UP000654604">
    <property type="component" value="Unassembled WGS sequence"/>
</dbReference>
<dbReference type="InterPro" id="IPR001646">
    <property type="entry name" value="5peptide_repeat"/>
</dbReference>